<evidence type="ECO:0000313" key="2">
    <source>
        <dbReference type="Proteomes" id="UP000289323"/>
    </source>
</evidence>
<sequence>MLISLAREVYSSRPYNYIEKELEEDIDD</sequence>
<dbReference type="Proteomes" id="UP000289323">
    <property type="component" value="Unassembled WGS sequence"/>
</dbReference>
<gene>
    <name evidence="1" type="ORF">TT172_LOCUS3961</name>
</gene>
<reference evidence="1 2" key="1">
    <citation type="submission" date="2018-04" db="EMBL/GenBank/DDBJ databases">
        <authorList>
            <person name="Huttner S."/>
            <person name="Dainat J."/>
        </authorList>
    </citation>
    <scope>NUCLEOTIDE SEQUENCE [LARGE SCALE GENOMIC DNA]</scope>
</reference>
<protein>
    <submittedName>
        <fullName evidence="1">D3ef7aa8-5fd1-4981-b66c-2da95462206b</fullName>
    </submittedName>
</protein>
<organism evidence="1 2">
    <name type="scientific">Thermothielavioides terrestris</name>
    <dbReference type="NCBI Taxonomy" id="2587410"/>
    <lineage>
        <taxon>Eukaryota</taxon>
        <taxon>Fungi</taxon>
        <taxon>Dikarya</taxon>
        <taxon>Ascomycota</taxon>
        <taxon>Pezizomycotina</taxon>
        <taxon>Sordariomycetes</taxon>
        <taxon>Sordariomycetidae</taxon>
        <taxon>Sordariales</taxon>
        <taxon>Chaetomiaceae</taxon>
        <taxon>Thermothielavioides</taxon>
    </lineage>
</organism>
<accession>A0A3S4C514</accession>
<name>A0A3S4C514_9PEZI</name>
<proteinExistence type="predicted"/>
<dbReference type="AlphaFoldDB" id="A0A3S4C514"/>
<dbReference type="EMBL" id="OUUZ01000008">
    <property type="protein sequence ID" value="SPQ21542.1"/>
    <property type="molecule type" value="Genomic_DNA"/>
</dbReference>
<evidence type="ECO:0000313" key="1">
    <source>
        <dbReference type="EMBL" id="SPQ21542.1"/>
    </source>
</evidence>